<dbReference type="EMBL" id="CP034248">
    <property type="protein sequence ID" value="AZK47767.1"/>
    <property type="molecule type" value="Genomic_DNA"/>
</dbReference>
<dbReference type="RefSeq" id="WP_125083899.1">
    <property type="nucleotide sequence ID" value="NZ_CP034248.1"/>
</dbReference>
<organism evidence="3 4">
    <name type="scientific">Paenibacillus lentus</name>
    <dbReference type="NCBI Taxonomy" id="1338368"/>
    <lineage>
        <taxon>Bacteria</taxon>
        <taxon>Bacillati</taxon>
        <taxon>Bacillota</taxon>
        <taxon>Bacilli</taxon>
        <taxon>Bacillales</taxon>
        <taxon>Paenibacillaceae</taxon>
        <taxon>Paenibacillus</taxon>
    </lineage>
</organism>
<protein>
    <submittedName>
        <fullName evidence="3">Uncharacterized protein</fullName>
    </submittedName>
</protein>
<keyword evidence="1" id="KW-0175">Coiled coil</keyword>
<dbReference type="Proteomes" id="UP000273145">
    <property type="component" value="Chromosome"/>
</dbReference>
<proteinExistence type="predicted"/>
<keyword evidence="4" id="KW-1185">Reference proteome</keyword>
<keyword evidence="2" id="KW-0472">Membrane</keyword>
<gene>
    <name evidence="3" type="ORF">EIM92_17695</name>
</gene>
<feature type="coiled-coil region" evidence="1">
    <location>
        <begin position="38"/>
        <end position="108"/>
    </location>
</feature>
<evidence type="ECO:0000313" key="3">
    <source>
        <dbReference type="EMBL" id="AZK47767.1"/>
    </source>
</evidence>
<evidence type="ECO:0000256" key="1">
    <source>
        <dbReference type="SAM" id="Coils"/>
    </source>
</evidence>
<evidence type="ECO:0000313" key="4">
    <source>
        <dbReference type="Proteomes" id="UP000273145"/>
    </source>
</evidence>
<dbReference type="AlphaFoldDB" id="A0A3Q8S5R6"/>
<keyword evidence="2" id="KW-1133">Transmembrane helix</keyword>
<name>A0A3Q8S5R6_9BACL</name>
<reference evidence="3 4" key="1">
    <citation type="submission" date="2018-11" db="EMBL/GenBank/DDBJ databases">
        <title>Genome sequencing of Paenibacillus lentus DSM25539(T).</title>
        <authorList>
            <person name="Kook J.-K."/>
            <person name="Park S.-N."/>
            <person name="Lim Y.K."/>
        </authorList>
    </citation>
    <scope>NUCLEOTIDE SEQUENCE [LARGE SCALE GENOMIC DNA]</scope>
    <source>
        <strain evidence="3 4">DSM 25539</strain>
    </source>
</reference>
<keyword evidence="2" id="KW-0812">Transmembrane</keyword>
<accession>A0A3Q8S5R6</accession>
<evidence type="ECO:0000256" key="2">
    <source>
        <dbReference type="SAM" id="Phobius"/>
    </source>
</evidence>
<dbReference type="KEGG" id="plen:EIM92_17695"/>
<sequence>MSLGEPWFYIVILGVASILYAFFLPGRTTSSSAISEAASDMEVILEQYMAEIEKENAELVDLVSGMKQDLASKQMSQQESISELRQRLLEVEQLNRQLESRLGTLETSAASSSPSSTAISSTLNFGESPSQMTISHLPDTGSSSADLGAIEAFEVSENPDQATLLEQEEPEATNSLRSRYPELFDLYARGKSIDMIAKTVGIQRGEVQLILQLANREDA</sequence>
<feature type="transmembrane region" description="Helical" evidence="2">
    <location>
        <begin position="6"/>
        <end position="24"/>
    </location>
</feature>
<dbReference type="OrthoDB" id="1682562at2"/>